<dbReference type="Pfam" id="PF10076">
    <property type="entry name" value="Phage_Mu_Gp48"/>
    <property type="match status" value="1"/>
</dbReference>
<dbReference type="Proteomes" id="UP000003165">
    <property type="component" value="Unassembled WGS sequence"/>
</dbReference>
<gene>
    <name evidence="1" type="ORF">FuraDRAFT_1705</name>
</gene>
<dbReference type="EMBL" id="ACIS01000004">
    <property type="protein sequence ID" value="EEG08945.1"/>
    <property type="molecule type" value="Genomic_DNA"/>
</dbReference>
<evidence type="ECO:0000313" key="2">
    <source>
        <dbReference type="Proteomes" id="UP000003165"/>
    </source>
</evidence>
<evidence type="ECO:0000313" key="1">
    <source>
        <dbReference type="EMBL" id="EEG08945.1"/>
    </source>
</evidence>
<keyword evidence="2" id="KW-1185">Reference proteome</keyword>
<evidence type="ECO:0008006" key="3">
    <source>
        <dbReference type="Google" id="ProtNLM"/>
    </source>
</evidence>
<proteinExistence type="predicted"/>
<protein>
    <recommendedName>
        <fullName evidence="3">Phage tail protein</fullName>
    </recommendedName>
</protein>
<dbReference type="eggNOG" id="COG3778">
    <property type="taxonomic scope" value="Bacteria"/>
</dbReference>
<comment type="caution">
    <text evidence="1">The sequence shown here is derived from an EMBL/GenBank/DDBJ whole genome shotgun (WGS) entry which is preliminary data.</text>
</comment>
<accession>B9Z2Z2</accession>
<name>B9Z2Z2_9NEIS</name>
<dbReference type="InterPro" id="IPR018755">
    <property type="entry name" value="Phage_Mu_Gp48"/>
</dbReference>
<dbReference type="AlphaFoldDB" id="B9Z2Z2"/>
<organism evidence="1 2">
    <name type="scientific">Pseudogulbenkiania ferrooxidans 2002</name>
    <dbReference type="NCBI Taxonomy" id="279714"/>
    <lineage>
        <taxon>Bacteria</taxon>
        <taxon>Pseudomonadati</taxon>
        <taxon>Pseudomonadota</taxon>
        <taxon>Betaproteobacteria</taxon>
        <taxon>Neisseriales</taxon>
        <taxon>Chromobacteriaceae</taxon>
        <taxon>Pseudogulbenkiania</taxon>
    </lineage>
</organism>
<sequence>MTTSRHAQLLLRLLPPVAYDPNGLHVGLRAQAAGTVLDDLDDNYRALVSALSPVSANDLLSLWERNLAIEPEYGAPYASRVARILSRLRETGGLSLPYFTRIAAGLGYQIDIEEQGARVLGQTWCGMRLRHPDTLWVWTVHVGGPPVRIWHARCGSSRCGERLTMVSDPIIETLFNDLKPADTRCLFYYEG</sequence>
<dbReference type="RefSeq" id="WP_008953725.1">
    <property type="nucleotide sequence ID" value="NZ_ACIS01000004.1"/>
</dbReference>
<reference evidence="1 2" key="1">
    <citation type="submission" date="2009-02" db="EMBL/GenBank/DDBJ databases">
        <title>Sequencing of the draft genome and assembly of Lutiella nitroferrum 2002.</title>
        <authorList>
            <consortium name="US DOE Joint Genome Institute (JGI-PGF)"/>
            <person name="Lucas S."/>
            <person name="Copeland A."/>
            <person name="Lapidus A."/>
            <person name="Glavina del Rio T."/>
            <person name="Tice H."/>
            <person name="Bruce D."/>
            <person name="Goodwin L."/>
            <person name="Pitluck S."/>
            <person name="Larimer F."/>
            <person name="Land M.L."/>
            <person name="Hauser L."/>
            <person name="Coates J.D."/>
        </authorList>
    </citation>
    <scope>NUCLEOTIDE SEQUENCE [LARGE SCALE GENOMIC DNA]</scope>
    <source>
        <strain evidence="1 2">2002</strain>
    </source>
</reference>